<name>A0A162IRI4_9FUSO</name>
<dbReference type="AlphaFoldDB" id="A0A162IRI4"/>
<dbReference type="Pfam" id="PF13847">
    <property type="entry name" value="Methyltransf_31"/>
    <property type="match status" value="1"/>
</dbReference>
<dbReference type="Gene3D" id="3.40.50.150">
    <property type="entry name" value="Vaccinia Virus protein VP39"/>
    <property type="match status" value="1"/>
</dbReference>
<reference evidence="3 4" key="1">
    <citation type="submission" date="2016-03" db="EMBL/GenBank/DDBJ databases">
        <title>Comparative genomics of human isolates of Fusobacterium necrophorum.</title>
        <authorList>
            <person name="Jensen A."/>
            <person name="Bank S."/>
            <person name="Andersen P.S."/>
            <person name="Kristensen L.H."/>
            <person name="Prag J."/>
        </authorList>
    </citation>
    <scope>NUCLEOTIDE SEQUENCE [LARGE SCALE GENOMIC DNA]</scope>
    <source>
        <strain evidence="3 4">LS_1264</strain>
    </source>
</reference>
<keyword evidence="3" id="KW-0808">Transferase</keyword>
<evidence type="ECO:0000313" key="4">
    <source>
        <dbReference type="Proteomes" id="UP000075816"/>
    </source>
</evidence>
<feature type="transmembrane region" description="Helical" evidence="1">
    <location>
        <begin position="43"/>
        <end position="67"/>
    </location>
</feature>
<dbReference type="eggNOG" id="COG2226">
    <property type="taxonomic scope" value="Bacteria"/>
</dbReference>
<keyword evidence="3" id="KW-0489">Methyltransferase</keyword>
<keyword evidence="1" id="KW-0812">Transmembrane</keyword>
<dbReference type="GO" id="GO:0008168">
    <property type="term" value="F:methyltransferase activity"/>
    <property type="evidence" value="ECO:0007669"/>
    <property type="project" value="UniProtKB-KW"/>
</dbReference>
<dbReference type="GO" id="GO:0032259">
    <property type="term" value="P:methylation"/>
    <property type="evidence" value="ECO:0007669"/>
    <property type="project" value="UniProtKB-KW"/>
</dbReference>
<evidence type="ECO:0000256" key="1">
    <source>
        <dbReference type="SAM" id="Phobius"/>
    </source>
</evidence>
<dbReference type="KEGG" id="fnf:BSQ88_03575"/>
<dbReference type="SUPFAM" id="SSF53335">
    <property type="entry name" value="S-adenosyl-L-methionine-dependent methyltransferases"/>
    <property type="match status" value="1"/>
</dbReference>
<accession>A0A162IRI4</accession>
<evidence type="ECO:0000313" key="3">
    <source>
        <dbReference type="EMBL" id="KYL04025.1"/>
    </source>
</evidence>
<keyword evidence="1" id="KW-0472">Membrane</keyword>
<dbReference type="CDD" id="cd02440">
    <property type="entry name" value="AdoMet_MTases"/>
    <property type="match status" value="1"/>
</dbReference>
<dbReference type="RefSeq" id="WP_005956833.1">
    <property type="nucleotide sequence ID" value="NZ_CAXOUM010000023.1"/>
</dbReference>
<feature type="domain" description="Methyltransferase" evidence="2">
    <location>
        <begin position="96"/>
        <end position="225"/>
    </location>
</feature>
<organism evidence="3 4">
    <name type="scientific">Fusobacterium necrophorum subsp. funduliforme</name>
    <dbReference type="NCBI Taxonomy" id="143387"/>
    <lineage>
        <taxon>Bacteria</taxon>
        <taxon>Fusobacteriati</taxon>
        <taxon>Fusobacteriota</taxon>
        <taxon>Fusobacteriia</taxon>
        <taxon>Fusobacteriales</taxon>
        <taxon>Fusobacteriaceae</taxon>
        <taxon>Fusobacterium</taxon>
    </lineage>
</organism>
<comment type="caution">
    <text evidence="3">The sequence shown here is derived from an EMBL/GenBank/DDBJ whole genome shotgun (WGS) entry which is preliminary data.</text>
</comment>
<dbReference type="InterPro" id="IPR025714">
    <property type="entry name" value="Methyltranfer_dom"/>
</dbReference>
<gene>
    <name evidence="3" type="ORF">A2J07_10805</name>
</gene>
<keyword evidence="1" id="KW-1133">Transmembrane helix</keyword>
<dbReference type="EMBL" id="LVEA01000034">
    <property type="protein sequence ID" value="KYL04025.1"/>
    <property type="molecule type" value="Genomic_DNA"/>
</dbReference>
<evidence type="ECO:0000259" key="2">
    <source>
        <dbReference type="Pfam" id="PF13847"/>
    </source>
</evidence>
<feature type="transmembrane region" description="Helical" evidence="1">
    <location>
        <begin position="12"/>
        <end position="31"/>
    </location>
</feature>
<dbReference type="PANTHER" id="PTHR43591:SF24">
    <property type="entry name" value="2-METHOXY-6-POLYPRENYL-1,4-BENZOQUINOL METHYLASE, MITOCHONDRIAL"/>
    <property type="match status" value="1"/>
</dbReference>
<dbReference type="PANTHER" id="PTHR43591">
    <property type="entry name" value="METHYLTRANSFERASE"/>
    <property type="match status" value="1"/>
</dbReference>
<dbReference type="Proteomes" id="UP000075816">
    <property type="component" value="Unassembled WGS sequence"/>
</dbReference>
<protein>
    <submittedName>
        <fullName evidence="3">Methyltransferase type 11</fullName>
    </submittedName>
</protein>
<dbReference type="InterPro" id="IPR029063">
    <property type="entry name" value="SAM-dependent_MTases_sf"/>
</dbReference>
<proteinExistence type="predicted"/>
<sequence>MKADYKNWMPKELLILIGSITSFFFLGFILLQRNIFSFQKTLHIILSFFFAIITVLGLICFFLFVNMHRMFSYKGKRKLSKHIIERIAEYATIPEGGKGLDVGCGSGALTIACAKRNPKASMIGLDYWGKQYPSFSQKLCEKNASCEGVGNVTFLEGNAIKMEYPNESFDFVTSNYVYHNISGIDKKELLRETLRLLKKGGTFALHDIMPRRIYGDMNAFIKELKEMGYEKVELINTANGALIHPKEAKFLFLSTSALLFGKK</sequence>